<reference evidence="2 3" key="1">
    <citation type="submission" date="2015-09" db="EMBL/GenBank/DDBJ databases">
        <title>Genome announcement of multiple Pseudomonas syringae strains.</title>
        <authorList>
            <person name="Thakur S."/>
            <person name="Wang P.W."/>
            <person name="Gong Y."/>
            <person name="Weir B.S."/>
            <person name="Guttman D.S."/>
        </authorList>
    </citation>
    <scope>NUCLEOTIDE SEQUENCE [LARGE SCALE GENOMIC DNA]</scope>
    <source>
        <strain evidence="2 3">ICMP2802</strain>
    </source>
</reference>
<dbReference type="Proteomes" id="UP000050297">
    <property type="component" value="Unassembled WGS sequence"/>
</dbReference>
<evidence type="ECO:0000313" key="2">
    <source>
        <dbReference type="EMBL" id="KPW21543.1"/>
    </source>
</evidence>
<feature type="transmembrane region" description="Helical" evidence="1">
    <location>
        <begin position="237"/>
        <end position="254"/>
    </location>
</feature>
<protein>
    <recommendedName>
        <fullName evidence="4">WbcX-like glycosyl transferase, family A</fullName>
    </recommendedName>
</protein>
<comment type="caution">
    <text evidence="2">The sequence shown here is derived from an EMBL/GenBank/DDBJ whole genome shotgun (WGS) entry which is preliminary data.</text>
</comment>
<keyword evidence="1" id="KW-1133">Transmembrane helix</keyword>
<sequence length="257" mass="29954">MMVFSENSDITLVVTSCGRFDLLKRTLETFDHFNTAPIRHVLITEDSGDDRVQACIPEHWHPHTRFIINNPKLGQMRSVDAAYSLIETSWVFHCEDDWDFYRPHFIEESMTLLENDPQALQVWLRSYNHDLRIHSPYVYLNEREVVEGIAFYKLGSHKPEWQGFSFNPGLRRLADYQQHAPYAEHGGEKKLSQLFAAQNRYALILENDAVLHTGFGEHVEVPQERLDKQRRKRRDRIKLIVAVLAGLVAGWLLNNVS</sequence>
<dbReference type="AlphaFoldDB" id="A0A0L8IPD5"/>
<evidence type="ECO:0008006" key="4">
    <source>
        <dbReference type="Google" id="ProtNLM"/>
    </source>
</evidence>
<dbReference type="PATRIC" id="fig|199198.4.peg.2081"/>
<evidence type="ECO:0000313" key="3">
    <source>
        <dbReference type="Proteomes" id="UP000050297"/>
    </source>
</evidence>
<gene>
    <name evidence="2" type="ORF">ALO91_03026</name>
</gene>
<evidence type="ECO:0000256" key="1">
    <source>
        <dbReference type="SAM" id="Phobius"/>
    </source>
</evidence>
<dbReference type="SUPFAM" id="SSF53448">
    <property type="entry name" value="Nucleotide-diphospho-sugar transferases"/>
    <property type="match status" value="1"/>
</dbReference>
<dbReference type="EMBL" id="LJPM01000219">
    <property type="protein sequence ID" value="KPW21543.1"/>
    <property type="molecule type" value="Genomic_DNA"/>
</dbReference>
<proteinExistence type="predicted"/>
<dbReference type="Gene3D" id="3.90.550.10">
    <property type="entry name" value="Spore Coat Polysaccharide Biosynthesis Protein SpsA, Chain A"/>
    <property type="match status" value="1"/>
</dbReference>
<keyword evidence="1" id="KW-0812">Transmembrane</keyword>
<dbReference type="InterPro" id="IPR029044">
    <property type="entry name" value="Nucleotide-diphossugar_trans"/>
</dbReference>
<name>A0A0L8IPD5_PSESX</name>
<accession>A0A0L8IPD5</accession>
<keyword evidence="1" id="KW-0472">Membrane</keyword>
<dbReference type="RefSeq" id="WP_003404680.1">
    <property type="nucleotide sequence ID" value="NZ_LGAR01000133.1"/>
</dbReference>
<organism evidence="2 3">
    <name type="scientific">Pseudomonas syringae pv. aceris</name>
    <dbReference type="NCBI Taxonomy" id="199198"/>
    <lineage>
        <taxon>Bacteria</taxon>
        <taxon>Pseudomonadati</taxon>
        <taxon>Pseudomonadota</taxon>
        <taxon>Gammaproteobacteria</taxon>
        <taxon>Pseudomonadales</taxon>
        <taxon>Pseudomonadaceae</taxon>
        <taxon>Pseudomonas</taxon>
        <taxon>Pseudomonas syringae</taxon>
    </lineage>
</organism>